<protein>
    <submittedName>
        <fullName evidence="2">Uncharacterized protein</fullName>
    </submittedName>
</protein>
<sequence length="321" mass="37951">MKMILNIYKILKMFTIKFWCRIVYPNKNVEPKLTNWRNELKPLEFNHTVPSQEQKSASKSFWEKMGFKNKKKEERMLQEVADKLDSLTGQLGKVLEDNKNVREKYQELKEERDGLVDQQQKFVKIIEDLTTNKLEKEKSSKSLLRAEIEYEEVKDLLDSLENSNQLPKLQKCMDTEEIRLEEQKRRHEMECEDLLVSIKELEISGDDNQEDIKDDEKSIQKSQMTHLGYSPIEEGSPLLEDLSSYYYLLTKNQDVTLDKLQPILKDLMEEIVISDQTDNCIEDLYQSLLNCLTSEEKLKKVAQYDLEKHLHRGLRTTNNHL</sequence>
<feature type="coiled-coil region" evidence="1">
    <location>
        <begin position="143"/>
        <end position="204"/>
    </location>
</feature>
<gene>
    <name evidence="2" type="ORF">ECRASSUSDP1_LOCUS1210</name>
</gene>
<evidence type="ECO:0000313" key="3">
    <source>
        <dbReference type="Proteomes" id="UP001295684"/>
    </source>
</evidence>
<keyword evidence="1" id="KW-0175">Coiled coil</keyword>
<proteinExistence type="predicted"/>
<dbReference type="AlphaFoldDB" id="A0AAD1U0M9"/>
<keyword evidence="3" id="KW-1185">Reference proteome</keyword>
<evidence type="ECO:0000313" key="2">
    <source>
        <dbReference type="EMBL" id="CAI2359916.1"/>
    </source>
</evidence>
<organism evidence="2 3">
    <name type="scientific">Euplotes crassus</name>
    <dbReference type="NCBI Taxonomy" id="5936"/>
    <lineage>
        <taxon>Eukaryota</taxon>
        <taxon>Sar</taxon>
        <taxon>Alveolata</taxon>
        <taxon>Ciliophora</taxon>
        <taxon>Intramacronucleata</taxon>
        <taxon>Spirotrichea</taxon>
        <taxon>Hypotrichia</taxon>
        <taxon>Euplotida</taxon>
        <taxon>Euplotidae</taxon>
        <taxon>Moneuplotes</taxon>
    </lineage>
</organism>
<feature type="coiled-coil region" evidence="1">
    <location>
        <begin position="70"/>
        <end position="118"/>
    </location>
</feature>
<reference evidence="2" key="1">
    <citation type="submission" date="2023-07" db="EMBL/GenBank/DDBJ databases">
        <authorList>
            <consortium name="AG Swart"/>
            <person name="Singh M."/>
            <person name="Singh A."/>
            <person name="Seah K."/>
            <person name="Emmerich C."/>
        </authorList>
    </citation>
    <scope>NUCLEOTIDE SEQUENCE</scope>
    <source>
        <strain evidence="2">DP1</strain>
    </source>
</reference>
<dbReference type="EMBL" id="CAMPGE010001145">
    <property type="protein sequence ID" value="CAI2359916.1"/>
    <property type="molecule type" value="Genomic_DNA"/>
</dbReference>
<accession>A0AAD1U0M9</accession>
<name>A0AAD1U0M9_EUPCR</name>
<dbReference type="Proteomes" id="UP001295684">
    <property type="component" value="Unassembled WGS sequence"/>
</dbReference>
<comment type="caution">
    <text evidence="2">The sequence shown here is derived from an EMBL/GenBank/DDBJ whole genome shotgun (WGS) entry which is preliminary data.</text>
</comment>
<evidence type="ECO:0000256" key="1">
    <source>
        <dbReference type="SAM" id="Coils"/>
    </source>
</evidence>